<evidence type="ECO:0000256" key="4">
    <source>
        <dbReference type="ARBA" id="ARBA00022475"/>
    </source>
</evidence>
<gene>
    <name evidence="11" type="primary">gspM</name>
    <name evidence="11" type="ORF">NG900_21150</name>
</gene>
<dbReference type="Pfam" id="PF04612">
    <property type="entry name" value="T2SSM"/>
    <property type="match status" value="1"/>
</dbReference>
<evidence type="ECO:0000313" key="12">
    <source>
        <dbReference type="Proteomes" id="UP001162811"/>
    </source>
</evidence>
<dbReference type="InterPro" id="IPR007690">
    <property type="entry name" value="T2SS_GspM"/>
</dbReference>
<comment type="subcellular location">
    <subcellularLocation>
        <location evidence="1">Cell inner membrane</location>
        <topology evidence="1">Single-pass membrane protein</topology>
    </subcellularLocation>
</comment>
<reference evidence="11" key="1">
    <citation type="submission" date="2022-06" db="EMBL/GenBank/DDBJ databases">
        <authorList>
            <person name="Lu C.-H."/>
        </authorList>
    </citation>
    <scope>NUCLEOTIDE SEQUENCE</scope>
    <source>
        <strain evidence="11">21MJYT02-11</strain>
    </source>
</reference>
<dbReference type="EMBL" id="JAMXHT010000008">
    <property type="protein sequence ID" value="MCO5400714.1"/>
    <property type="molecule type" value="Genomic_DNA"/>
</dbReference>
<reference evidence="11" key="2">
    <citation type="journal article" date="2023" name="Front. Microbiol.">
        <title>Ralstonia chuxiongensis sp. nov., Ralstonia mojiangensis sp. nov., and Ralstonia soli sp. nov., isolated from tobacco fields, are three novel species in the family Burkholderiaceae.</title>
        <authorList>
            <person name="Lu C.H."/>
            <person name="Zhang Y.Y."/>
            <person name="Jiang N."/>
            <person name="Chen W."/>
            <person name="Shao X."/>
            <person name="Zhao Z.M."/>
            <person name="Lu W.L."/>
            <person name="Hu X."/>
            <person name="Xi Y.X."/>
            <person name="Zou S.Y."/>
            <person name="Wei Q.J."/>
            <person name="Lin Z.L."/>
            <person name="Gong L."/>
            <person name="Gai X.T."/>
            <person name="Zhang L.Q."/>
            <person name="Li J.Y."/>
            <person name="Jin Y."/>
            <person name="Xia Z.Y."/>
        </authorList>
    </citation>
    <scope>NUCLEOTIDE SEQUENCE</scope>
    <source>
        <strain evidence="11">21MJYT02-11</strain>
    </source>
</reference>
<keyword evidence="9 10" id="KW-0472">Membrane</keyword>
<keyword evidence="8 10" id="KW-1133">Transmembrane helix</keyword>
<evidence type="ECO:0000256" key="3">
    <source>
        <dbReference type="ARBA" id="ARBA00022448"/>
    </source>
</evidence>
<evidence type="ECO:0000256" key="2">
    <source>
        <dbReference type="ARBA" id="ARBA00010637"/>
    </source>
</evidence>
<evidence type="ECO:0000256" key="7">
    <source>
        <dbReference type="ARBA" id="ARBA00022927"/>
    </source>
</evidence>
<accession>A0ABT1AR15</accession>
<evidence type="ECO:0000256" key="9">
    <source>
        <dbReference type="ARBA" id="ARBA00023136"/>
    </source>
</evidence>
<dbReference type="Proteomes" id="UP001162811">
    <property type="component" value="Unassembled WGS sequence"/>
</dbReference>
<dbReference type="SUPFAM" id="SSF103054">
    <property type="entry name" value="General secretion pathway protein M, EpsM"/>
    <property type="match status" value="1"/>
</dbReference>
<evidence type="ECO:0000256" key="8">
    <source>
        <dbReference type="ARBA" id="ARBA00022989"/>
    </source>
</evidence>
<dbReference type="RefSeq" id="WP_252683385.1">
    <property type="nucleotide sequence ID" value="NZ_JAMXHT010000008.1"/>
</dbReference>
<sequence>MATSSPSSARSSTRRLPRIGVLDSVLDSINSAATTFWMQREPRERRILAGGGVILLLVILYLALWEPAFEGQRRIEKALPQMRTQLAEMETLGQEARGLSAIAAAPVPRGADLQQALNTSLTNHGLKATRMAMSGESVQVQLDKAPFGAVAEWLQEVRQAQRMKVIDASIKYVGATALVNVTATLQGPAAASR</sequence>
<keyword evidence="6 10" id="KW-0812">Transmembrane</keyword>
<dbReference type="Gene3D" id="3.30.1360.100">
    <property type="entry name" value="General secretion pathway protein M, EpsM"/>
    <property type="match status" value="1"/>
</dbReference>
<organism evidence="11 12">
    <name type="scientific">Ralstonia soli</name>
    <dbReference type="NCBI Taxonomy" id="2953896"/>
    <lineage>
        <taxon>Bacteria</taxon>
        <taxon>Pseudomonadati</taxon>
        <taxon>Pseudomonadota</taxon>
        <taxon>Betaproteobacteria</taxon>
        <taxon>Burkholderiales</taxon>
        <taxon>Burkholderiaceae</taxon>
        <taxon>Ralstonia</taxon>
    </lineage>
</organism>
<keyword evidence="3" id="KW-0813">Transport</keyword>
<keyword evidence="7" id="KW-0653">Protein transport</keyword>
<dbReference type="InterPro" id="IPR023229">
    <property type="entry name" value="T2SS_M_periplasmic_sf"/>
</dbReference>
<proteinExistence type="inferred from homology"/>
<keyword evidence="5" id="KW-0997">Cell inner membrane</keyword>
<evidence type="ECO:0000313" key="11">
    <source>
        <dbReference type="EMBL" id="MCO5400714.1"/>
    </source>
</evidence>
<keyword evidence="4" id="KW-1003">Cell membrane</keyword>
<comment type="similarity">
    <text evidence="2">Belongs to the GSP M family.</text>
</comment>
<protein>
    <submittedName>
        <fullName evidence="11">Type II secretion system protein GspM</fullName>
    </submittedName>
</protein>
<feature type="transmembrane region" description="Helical" evidence="10">
    <location>
        <begin position="47"/>
        <end position="65"/>
    </location>
</feature>
<evidence type="ECO:0000256" key="6">
    <source>
        <dbReference type="ARBA" id="ARBA00022692"/>
    </source>
</evidence>
<keyword evidence="12" id="KW-1185">Reference proteome</keyword>
<comment type="caution">
    <text evidence="11">The sequence shown here is derived from an EMBL/GenBank/DDBJ whole genome shotgun (WGS) entry which is preliminary data.</text>
</comment>
<evidence type="ECO:0000256" key="10">
    <source>
        <dbReference type="SAM" id="Phobius"/>
    </source>
</evidence>
<evidence type="ECO:0000256" key="5">
    <source>
        <dbReference type="ARBA" id="ARBA00022519"/>
    </source>
</evidence>
<name>A0ABT1AR15_9RALS</name>
<evidence type="ECO:0000256" key="1">
    <source>
        <dbReference type="ARBA" id="ARBA00004377"/>
    </source>
</evidence>